<dbReference type="SUPFAM" id="SSF51445">
    <property type="entry name" value="(Trans)glycosidases"/>
    <property type="match status" value="1"/>
</dbReference>
<sequence length="300" mass="33336">MPELLPQITRRDFLRFGMAAGAALALTACHSSSGDDNDPGTPGGGSYGFRGFNVHPYQGGLYNVQTKALQDIHASWIRTTLGLTSDLAGAYATSTGLNVLGIIGDFGNPSLSKSDWPAMVEAVIRRYPSITYFQILNEPEEFYNMSNTEYVRDYLRPAHTVIRQKFPSVKIVAAAPLGQSSGLNDFTEMSVAGADQYCDFRGVHIYYEQEFYSPWSAYRLATQKPIMVTETGKKTPSEHLAWWTTQIPAIKQALQTQYVFYYTLLEQPAYTGYEIILAELDSRGNVQPAPGSELYNYLKA</sequence>
<dbReference type="InterPro" id="IPR019546">
    <property type="entry name" value="TAT_signal_bac_arc"/>
</dbReference>
<evidence type="ECO:0000313" key="2">
    <source>
        <dbReference type="Proteomes" id="UP000030700"/>
    </source>
</evidence>
<dbReference type="InterPro" id="IPR017853">
    <property type="entry name" value="GH"/>
</dbReference>
<organism evidence="1">
    <name type="scientific">Candidatus Moduliflexus flocculans</name>
    <dbReference type="NCBI Taxonomy" id="1499966"/>
    <lineage>
        <taxon>Bacteria</taxon>
        <taxon>Candidatus Moduliflexota</taxon>
        <taxon>Candidatus Moduliflexia</taxon>
        <taxon>Candidatus Moduliflexales</taxon>
        <taxon>Candidatus Moduliflexaceae</taxon>
    </lineage>
</organism>
<evidence type="ECO:0000313" key="1">
    <source>
        <dbReference type="EMBL" id="GAK49245.1"/>
    </source>
</evidence>
<accession>A0A0S6VQ09</accession>
<proteinExistence type="predicted"/>
<dbReference type="InterPro" id="IPR006311">
    <property type="entry name" value="TAT_signal"/>
</dbReference>
<name>A0A0S6VQ09_9BACT</name>
<protein>
    <submittedName>
        <fullName evidence="1">Endoglucanase</fullName>
    </submittedName>
</protein>
<dbReference type="Proteomes" id="UP000030700">
    <property type="component" value="Unassembled WGS sequence"/>
</dbReference>
<dbReference type="AlphaFoldDB" id="A0A0S6VQ09"/>
<dbReference type="Gene3D" id="3.20.20.80">
    <property type="entry name" value="Glycosidases"/>
    <property type="match status" value="1"/>
</dbReference>
<dbReference type="PROSITE" id="PS51318">
    <property type="entry name" value="TAT"/>
    <property type="match status" value="1"/>
</dbReference>
<keyword evidence="2" id="KW-1185">Reference proteome</keyword>
<reference evidence="1" key="1">
    <citation type="journal article" date="2015" name="PeerJ">
        <title>First genomic representation of candidate bacterial phylum KSB3 points to enhanced environmental sensing as a trigger of wastewater bulking.</title>
        <authorList>
            <person name="Sekiguchi Y."/>
            <person name="Ohashi A."/>
            <person name="Parks D.H."/>
            <person name="Yamauchi T."/>
            <person name="Tyson G.W."/>
            <person name="Hugenholtz P."/>
        </authorList>
    </citation>
    <scope>NUCLEOTIDE SEQUENCE [LARGE SCALE GENOMIC DNA]</scope>
</reference>
<gene>
    <name evidence="1" type="ORF">U14_00465</name>
</gene>
<dbReference type="EMBL" id="DF820455">
    <property type="protein sequence ID" value="GAK49245.1"/>
    <property type="molecule type" value="Genomic_DNA"/>
</dbReference>
<dbReference type="NCBIfam" id="TIGR01409">
    <property type="entry name" value="TAT_signal_seq"/>
    <property type="match status" value="1"/>
</dbReference>
<dbReference type="HOGENOM" id="CLU_942206_0_0_0"/>
<dbReference type="Pfam" id="PF10518">
    <property type="entry name" value="TAT_signal"/>
    <property type="match status" value="1"/>
</dbReference>